<keyword evidence="3" id="KW-0234">DNA repair</keyword>
<keyword evidence="3" id="KW-0227">DNA damage</keyword>
<dbReference type="GO" id="GO:0006260">
    <property type="term" value="P:DNA replication"/>
    <property type="evidence" value="ECO:0007669"/>
    <property type="project" value="UniProtKB-UniRule"/>
</dbReference>
<dbReference type="EMBL" id="QNRK01000059">
    <property type="protein sequence ID" value="RBP01070.1"/>
    <property type="molecule type" value="Genomic_DNA"/>
</dbReference>
<comment type="function">
    <text evidence="3">Plays an important role in DNA replication, recombination and repair. Binds to ssDNA and to an array of partner proteins to recruit them to their sites of action during DNA metabolism.</text>
</comment>
<evidence type="ECO:0000256" key="4">
    <source>
        <dbReference type="RuleBase" id="RU000524"/>
    </source>
</evidence>
<dbReference type="InterPro" id="IPR000424">
    <property type="entry name" value="Primosome_PriB/ssb"/>
</dbReference>
<dbReference type="Proteomes" id="UP000253529">
    <property type="component" value="Unassembled WGS sequence"/>
</dbReference>
<evidence type="ECO:0000256" key="5">
    <source>
        <dbReference type="SAM" id="MobiDB-lite"/>
    </source>
</evidence>
<comment type="caution">
    <text evidence="6">The sequence shown here is derived from an EMBL/GenBank/DDBJ whole genome shotgun (WGS) entry which is preliminary data.</text>
</comment>
<evidence type="ECO:0000256" key="3">
    <source>
        <dbReference type="HAMAP-Rule" id="MF_00984"/>
    </source>
</evidence>
<accession>A0A366EH65</accession>
<dbReference type="GO" id="GO:0006310">
    <property type="term" value="P:DNA recombination"/>
    <property type="evidence" value="ECO:0007669"/>
    <property type="project" value="UniProtKB-UniRule"/>
</dbReference>
<dbReference type="InterPro" id="IPR012340">
    <property type="entry name" value="NA-bd_OB-fold"/>
</dbReference>
<comment type="subunit">
    <text evidence="3">Homotetramer.</text>
</comment>
<dbReference type="AlphaFoldDB" id="A0A366EH65"/>
<evidence type="ECO:0000256" key="1">
    <source>
        <dbReference type="ARBA" id="ARBA00023125"/>
    </source>
</evidence>
<dbReference type="GO" id="GO:0003697">
    <property type="term" value="F:single-stranded DNA binding"/>
    <property type="evidence" value="ECO:0007669"/>
    <property type="project" value="UniProtKB-UniRule"/>
</dbReference>
<comment type="caution">
    <text evidence="3">Lacks conserved residue(s) required for the propagation of feature annotation.</text>
</comment>
<sequence>MSGLNKVLLIGNLGKDPEVRTSAGGQRVVTFSLATSESWRDKTTGDRKEKTEWHNVVVFNEALGKIAEQYLKKGSKAFVEGQMRTRKWQDSSGQDRWTTEVVLSAFRGEILLLTTQAARPIDDDERSRDVAPAAGAGATGMTRSQALGGPQIDDEIPF</sequence>
<dbReference type="HAMAP" id="MF_00984">
    <property type="entry name" value="SSB"/>
    <property type="match status" value="1"/>
</dbReference>
<dbReference type="PROSITE" id="PS50935">
    <property type="entry name" value="SSB"/>
    <property type="match status" value="1"/>
</dbReference>
<feature type="region of interest" description="Disordered" evidence="5">
    <location>
        <begin position="122"/>
        <end position="158"/>
    </location>
</feature>
<dbReference type="PANTHER" id="PTHR10302:SF27">
    <property type="entry name" value="SINGLE-STRANDED DNA-BINDING PROTEIN"/>
    <property type="match status" value="1"/>
</dbReference>
<dbReference type="PANTHER" id="PTHR10302">
    <property type="entry name" value="SINGLE-STRANDED DNA-BINDING PROTEIN"/>
    <property type="match status" value="1"/>
</dbReference>
<feature type="short sequence motif" description="Important for interaction with partner proteins" evidence="3">
    <location>
        <begin position="153"/>
        <end position="158"/>
    </location>
</feature>
<keyword evidence="7" id="KW-1185">Reference proteome</keyword>
<dbReference type="OrthoDB" id="9809878at2"/>
<dbReference type="CDD" id="cd04496">
    <property type="entry name" value="SSB_OBF"/>
    <property type="match status" value="1"/>
</dbReference>
<reference evidence="6 7" key="1">
    <citation type="submission" date="2018-06" db="EMBL/GenBank/DDBJ databases">
        <title>Genomic Encyclopedia of Type Strains, Phase IV (KMG-IV): sequencing the most valuable type-strain genomes for metagenomic binning, comparative biology and taxonomic classification.</title>
        <authorList>
            <person name="Goeker M."/>
        </authorList>
    </citation>
    <scope>NUCLEOTIDE SEQUENCE [LARGE SCALE GENOMIC DNA]</scope>
    <source>
        <strain evidence="6 7">DSM 24875</strain>
    </source>
</reference>
<dbReference type="Gene3D" id="2.40.50.140">
    <property type="entry name" value="Nucleic acid-binding proteins"/>
    <property type="match status" value="1"/>
</dbReference>
<dbReference type="Pfam" id="PF00436">
    <property type="entry name" value="SSB"/>
    <property type="match status" value="1"/>
</dbReference>
<dbReference type="RefSeq" id="WP_113893940.1">
    <property type="nucleotide sequence ID" value="NZ_QNRK01000059.1"/>
</dbReference>
<evidence type="ECO:0000313" key="7">
    <source>
        <dbReference type="Proteomes" id="UP000253529"/>
    </source>
</evidence>
<name>A0A366EH65_9HYPH</name>
<keyword evidence="3" id="KW-0235">DNA replication</keyword>
<dbReference type="SUPFAM" id="SSF50249">
    <property type="entry name" value="Nucleic acid-binding proteins"/>
    <property type="match status" value="1"/>
</dbReference>
<dbReference type="GO" id="GO:0009295">
    <property type="term" value="C:nucleoid"/>
    <property type="evidence" value="ECO:0007669"/>
    <property type="project" value="TreeGrafter"/>
</dbReference>
<dbReference type="NCBIfam" id="TIGR00621">
    <property type="entry name" value="ssb"/>
    <property type="match status" value="1"/>
</dbReference>
<gene>
    <name evidence="6" type="ORF">DFR50_15915</name>
</gene>
<evidence type="ECO:0000256" key="2">
    <source>
        <dbReference type="ARBA" id="ARBA00023172"/>
    </source>
</evidence>
<dbReference type="InterPro" id="IPR011344">
    <property type="entry name" value="ssDNA-bd"/>
</dbReference>
<evidence type="ECO:0000313" key="6">
    <source>
        <dbReference type="EMBL" id="RBP01070.1"/>
    </source>
</evidence>
<keyword evidence="2 3" id="KW-0233">DNA recombination</keyword>
<protein>
    <recommendedName>
        <fullName evidence="3 4">Single-stranded DNA-binding protein</fullName>
        <shortName evidence="3">SSB</shortName>
    </recommendedName>
</protein>
<feature type="compositionally biased region" description="Low complexity" evidence="5">
    <location>
        <begin position="131"/>
        <end position="140"/>
    </location>
</feature>
<proteinExistence type="inferred from homology"/>
<dbReference type="GO" id="GO:0006281">
    <property type="term" value="P:DNA repair"/>
    <property type="evidence" value="ECO:0007669"/>
    <property type="project" value="UniProtKB-UniRule"/>
</dbReference>
<organism evidence="6 7">
    <name type="scientific">Roseiarcus fermentans</name>
    <dbReference type="NCBI Taxonomy" id="1473586"/>
    <lineage>
        <taxon>Bacteria</taxon>
        <taxon>Pseudomonadati</taxon>
        <taxon>Pseudomonadota</taxon>
        <taxon>Alphaproteobacteria</taxon>
        <taxon>Hyphomicrobiales</taxon>
        <taxon>Roseiarcaceae</taxon>
        <taxon>Roseiarcus</taxon>
    </lineage>
</organism>
<keyword evidence="1 3" id="KW-0238">DNA-binding</keyword>